<comment type="caution">
    <text evidence="1">The sequence shown here is derived from an EMBL/GenBank/DDBJ whole genome shotgun (WGS) entry which is preliminary data.</text>
</comment>
<name>A0A399M6W7_9PSED</name>
<organism evidence="1 2">
    <name type="scientific">Pseudomonas monteilii</name>
    <dbReference type="NCBI Taxonomy" id="76759"/>
    <lineage>
        <taxon>Bacteria</taxon>
        <taxon>Pseudomonadati</taxon>
        <taxon>Pseudomonadota</taxon>
        <taxon>Gammaproteobacteria</taxon>
        <taxon>Pseudomonadales</taxon>
        <taxon>Pseudomonadaceae</taxon>
        <taxon>Pseudomonas</taxon>
    </lineage>
</organism>
<accession>A0A399M6W7</accession>
<proteinExistence type="predicted"/>
<reference evidence="1 2" key="1">
    <citation type="submission" date="2018-08" db="EMBL/GenBank/DDBJ databases">
        <title>Draft genome sequence of the cyanotroph, Pseudomonas monteilii BCN3.</title>
        <authorList>
            <person name="Jones L.B."/>
            <person name="Kunz D.A."/>
        </authorList>
    </citation>
    <scope>NUCLEOTIDE SEQUENCE [LARGE SCALE GENOMIC DNA]</scope>
    <source>
        <strain evidence="1 2">BCN3</strain>
    </source>
</reference>
<dbReference type="AlphaFoldDB" id="A0A399M6W7"/>
<dbReference type="EMBL" id="QWLL01000030">
    <property type="protein sequence ID" value="RII77481.1"/>
    <property type="molecule type" value="Genomic_DNA"/>
</dbReference>
<dbReference type="InterPro" id="IPR022385">
    <property type="entry name" value="Rhs_assc_core"/>
</dbReference>
<protein>
    <submittedName>
        <fullName evidence="1">RHS repeat-associated core domain-containing protein</fullName>
    </submittedName>
</protein>
<dbReference type="Gene3D" id="2.180.10.10">
    <property type="entry name" value="RHS repeat-associated core"/>
    <property type="match status" value="1"/>
</dbReference>
<gene>
    <name evidence="1" type="ORF">D0894_12830</name>
</gene>
<evidence type="ECO:0000313" key="2">
    <source>
        <dbReference type="Proteomes" id="UP000265875"/>
    </source>
</evidence>
<sequence>MSTLLQYTIYGYDGCDQYTPVLRFNGQRKESATGHYLLGNGYRAFNPVLMRFHSPDSLSPMGGGGINCYAYCGGDPVNYIDPEGRTRFSKIAETPRLQTVWEDPAMLRPQKTKKLPSTRQHAGLAGHVVSEKVVGTLNKLGRGNGDQIQTIMNSRHWSVDRKLLVEGAVLKLSSNFGENLKRSAGYTVSAAATPISSNRELMDALAVVVPLNEKMQAAGSTNTLVNDIVASWLHGTQGLVLKVRNTVKAG</sequence>
<evidence type="ECO:0000313" key="1">
    <source>
        <dbReference type="EMBL" id="RII77481.1"/>
    </source>
</evidence>
<dbReference type="Proteomes" id="UP000265875">
    <property type="component" value="Unassembled WGS sequence"/>
</dbReference>
<dbReference type="RefSeq" id="WP_119370026.1">
    <property type="nucleotide sequence ID" value="NZ_QWLL01000030.1"/>
</dbReference>
<dbReference type="NCBIfam" id="TIGR03696">
    <property type="entry name" value="Rhs_assc_core"/>
    <property type="match status" value="1"/>
</dbReference>